<dbReference type="EMBL" id="JAYMYQ010000004">
    <property type="protein sequence ID" value="KAK7338802.1"/>
    <property type="molecule type" value="Genomic_DNA"/>
</dbReference>
<accession>A0AAN9LMM7</accession>
<comment type="caution">
    <text evidence="1">The sequence shown here is derived from an EMBL/GenBank/DDBJ whole genome shotgun (WGS) entry which is preliminary data.</text>
</comment>
<name>A0AAN9LMM7_CANGL</name>
<gene>
    <name evidence="1" type="ORF">VNO77_19434</name>
</gene>
<reference evidence="1 2" key="1">
    <citation type="submission" date="2024-01" db="EMBL/GenBank/DDBJ databases">
        <title>The genomes of 5 underutilized Papilionoideae crops provide insights into root nodulation and disease resistanc.</title>
        <authorList>
            <person name="Jiang F."/>
        </authorList>
    </citation>
    <scope>NUCLEOTIDE SEQUENCE [LARGE SCALE GENOMIC DNA]</scope>
    <source>
        <strain evidence="1">LVBAO_FW01</strain>
        <tissue evidence="1">Leaves</tissue>
    </source>
</reference>
<proteinExistence type="predicted"/>
<organism evidence="1 2">
    <name type="scientific">Canavalia gladiata</name>
    <name type="common">Sword bean</name>
    <name type="synonym">Dolichos gladiatus</name>
    <dbReference type="NCBI Taxonomy" id="3824"/>
    <lineage>
        <taxon>Eukaryota</taxon>
        <taxon>Viridiplantae</taxon>
        <taxon>Streptophyta</taxon>
        <taxon>Embryophyta</taxon>
        <taxon>Tracheophyta</taxon>
        <taxon>Spermatophyta</taxon>
        <taxon>Magnoliopsida</taxon>
        <taxon>eudicotyledons</taxon>
        <taxon>Gunneridae</taxon>
        <taxon>Pentapetalae</taxon>
        <taxon>rosids</taxon>
        <taxon>fabids</taxon>
        <taxon>Fabales</taxon>
        <taxon>Fabaceae</taxon>
        <taxon>Papilionoideae</taxon>
        <taxon>50 kb inversion clade</taxon>
        <taxon>NPAAA clade</taxon>
        <taxon>indigoferoid/millettioid clade</taxon>
        <taxon>Phaseoleae</taxon>
        <taxon>Canavalia</taxon>
    </lineage>
</organism>
<sequence>MHVTLCASFLHHSNKVVFRESIPTHAPPSALYHAGWAVTSEQTIRYEQAEVGVVGLLKNDPWGSLRHSSRKPMRKA</sequence>
<protein>
    <submittedName>
        <fullName evidence="1">Uncharacterized protein</fullName>
    </submittedName>
</protein>
<dbReference type="AlphaFoldDB" id="A0AAN9LMM7"/>
<evidence type="ECO:0000313" key="1">
    <source>
        <dbReference type="EMBL" id="KAK7338802.1"/>
    </source>
</evidence>
<dbReference type="Proteomes" id="UP001367508">
    <property type="component" value="Unassembled WGS sequence"/>
</dbReference>
<evidence type="ECO:0000313" key="2">
    <source>
        <dbReference type="Proteomes" id="UP001367508"/>
    </source>
</evidence>
<keyword evidence="2" id="KW-1185">Reference proteome</keyword>